<reference evidence="2 3" key="1">
    <citation type="journal article" date="2022" name="Nat. Plants">
        <title>Genomes of leafy and leafless Platanthera orchids illuminate the evolution of mycoheterotrophy.</title>
        <authorList>
            <person name="Li M.H."/>
            <person name="Liu K.W."/>
            <person name="Li Z."/>
            <person name="Lu H.C."/>
            <person name="Ye Q.L."/>
            <person name="Zhang D."/>
            <person name="Wang J.Y."/>
            <person name="Li Y.F."/>
            <person name="Zhong Z.M."/>
            <person name="Liu X."/>
            <person name="Yu X."/>
            <person name="Liu D.K."/>
            <person name="Tu X.D."/>
            <person name="Liu B."/>
            <person name="Hao Y."/>
            <person name="Liao X.Y."/>
            <person name="Jiang Y.T."/>
            <person name="Sun W.H."/>
            <person name="Chen J."/>
            <person name="Chen Y.Q."/>
            <person name="Ai Y."/>
            <person name="Zhai J.W."/>
            <person name="Wu S.S."/>
            <person name="Zhou Z."/>
            <person name="Hsiao Y.Y."/>
            <person name="Wu W.L."/>
            <person name="Chen Y.Y."/>
            <person name="Lin Y.F."/>
            <person name="Hsu J.L."/>
            <person name="Li C.Y."/>
            <person name="Wang Z.W."/>
            <person name="Zhao X."/>
            <person name="Zhong W.Y."/>
            <person name="Ma X.K."/>
            <person name="Ma L."/>
            <person name="Huang J."/>
            <person name="Chen G.Z."/>
            <person name="Huang M.Z."/>
            <person name="Huang L."/>
            <person name="Peng D.H."/>
            <person name="Luo Y.B."/>
            <person name="Zou S.Q."/>
            <person name="Chen S.P."/>
            <person name="Lan S."/>
            <person name="Tsai W.C."/>
            <person name="Van de Peer Y."/>
            <person name="Liu Z.J."/>
        </authorList>
    </citation>
    <scope>NUCLEOTIDE SEQUENCE [LARGE SCALE GENOMIC DNA]</scope>
    <source>
        <strain evidence="2">Lor287</strain>
    </source>
</reference>
<dbReference type="InterPro" id="IPR006580">
    <property type="entry name" value="Znf_TTF"/>
</dbReference>
<comment type="caution">
    <text evidence="2">The sequence shown here is derived from an EMBL/GenBank/DDBJ whole genome shotgun (WGS) entry which is preliminary data.</text>
</comment>
<dbReference type="AlphaFoldDB" id="A0AAP0G4F2"/>
<gene>
    <name evidence="2" type="ORF">KSP39_PZI012333</name>
</gene>
<organism evidence="2 3">
    <name type="scientific">Platanthera zijinensis</name>
    <dbReference type="NCBI Taxonomy" id="2320716"/>
    <lineage>
        <taxon>Eukaryota</taxon>
        <taxon>Viridiplantae</taxon>
        <taxon>Streptophyta</taxon>
        <taxon>Embryophyta</taxon>
        <taxon>Tracheophyta</taxon>
        <taxon>Spermatophyta</taxon>
        <taxon>Magnoliopsida</taxon>
        <taxon>Liliopsida</taxon>
        <taxon>Asparagales</taxon>
        <taxon>Orchidaceae</taxon>
        <taxon>Orchidoideae</taxon>
        <taxon>Orchideae</taxon>
        <taxon>Orchidinae</taxon>
        <taxon>Platanthera</taxon>
    </lineage>
</organism>
<dbReference type="InterPro" id="IPR025398">
    <property type="entry name" value="DUF4371"/>
</dbReference>
<protein>
    <recommendedName>
        <fullName evidence="1">TTF-type domain-containing protein</fullName>
    </recommendedName>
</protein>
<dbReference type="Pfam" id="PF05699">
    <property type="entry name" value="Dimer_Tnp_hAT"/>
    <property type="match status" value="1"/>
</dbReference>
<sequence length="786" mass="90156">MEKFFCKKEACQSSKDSQEIILTSKRSRVEEFKIEDLPSDPGIRQPINSYDANVQESVRRYYLQKGPCQPQLENFPQTEIGKKARRFNKNWFNEFKGWLEYSKEKDAAFCLYCYIFPQRGCEPTFITRGFRNWKDKTVLEKHVGTHTTPHNISRKLCEALMNQKQGIQIAFARQEEQQSIDYRARLCASIDCVRFLLRQGLSFRGHDESKESMNRGNFMELMNFLVSHNDDIKAVALQNAPRNCQLISPKIQKEIVSAIATETTKHIVREIGEDCFAVLVDESRDISTKEQMSVVLRYVKSSGKIMERLLGFVHVADTTALSLKSGIESLFMQYGLSISKLRGQGYDGASNMKGEFRGLKALILSENSCAFYVHCFAHQLQLVLVAVAEGNSDIAELFTLISTVLNVVGGSCKRRDSLRALEVDRVARELGCGELESGQGLNQPLELKRAGDTRWGSHYLTVLNFIRMFSSIVDVLEIVVVDGADGNQRGMASAMLQVVLKFKFAFVIHLMKNILSKTNELSQALQKKDQDIVNAMHFVKLSKLLLLNMRNNEVEWESFIAEVSMFCSKHDIEVPIMNEKFVQPGRSRRNAREITNLHFFRIEIYNAVLDWMLNELNDRFNEVNTELLLCVACLDPKDQFAAYDKQKIIHLAELYPYDFTPIELQLLEGQLDIYICDMRSASLDIFSEVKGISGLLQKIVELKKQDHYQLVFRLLKLVCLLPVATASVERTFSAMKIIKNRLRNRMGDEWMNDCLMTYIEKDVADTITTEEIISRFQSMCQRKFAC</sequence>
<accession>A0AAP0G4F2</accession>
<dbReference type="EMBL" id="JBBWWQ010000010">
    <property type="protein sequence ID" value="KAK8936599.1"/>
    <property type="molecule type" value="Genomic_DNA"/>
</dbReference>
<proteinExistence type="predicted"/>
<dbReference type="InterPro" id="IPR012337">
    <property type="entry name" value="RNaseH-like_sf"/>
</dbReference>
<evidence type="ECO:0000259" key="1">
    <source>
        <dbReference type="SMART" id="SM00597"/>
    </source>
</evidence>
<dbReference type="PANTHER" id="PTHR11697">
    <property type="entry name" value="GENERAL TRANSCRIPTION FACTOR 2-RELATED ZINC FINGER PROTEIN"/>
    <property type="match status" value="1"/>
</dbReference>
<evidence type="ECO:0000313" key="2">
    <source>
        <dbReference type="EMBL" id="KAK8936599.1"/>
    </source>
</evidence>
<dbReference type="SUPFAM" id="SSF53098">
    <property type="entry name" value="Ribonuclease H-like"/>
    <property type="match status" value="1"/>
</dbReference>
<evidence type="ECO:0000313" key="3">
    <source>
        <dbReference type="Proteomes" id="UP001418222"/>
    </source>
</evidence>
<name>A0AAP0G4F2_9ASPA</name>
<dbReference type="SMART" id="SM00597">
    <property type="entry name" value="ZnF_TTF"/>
    <property type="match status" value="1"/>
</dbReference>
<dbReference type="Proteomes" id="UP001418222">
    <property type="component" value="Unassembled WGS sequence"/>
</dbReference>
<dbReference type="GO" id="GO:0046983">
    <property type="term" value="F:protein dimerization activity"/>
    <property type="evidence" value="ECO:0007669"/>
    <property type="project" value="InterPro"/>
</dbReference>
<dbReference type="Pfam" id="PF14291">
    <property type="entry name" value="DUF4371"/>
    <property type="match status" value="1"/>
</dbReference>
<dbReference type="PANTHER" id="PTHR11697:SF230">
    <property type="entry name" value="ZINC FINGER, MYM DOMAIN CONTAINING 1"/>
    <property type="match status" value="1"/>
</dbReference>
<keyword evidence="3" id="KW-1185">Reference proteome</keyword>
<feature type="domain" description="TTF-type" evidence="1">
    <location>
        <begin position="83"/>
        <end position="173"/>
    </location>
</feature>
<dbReference type="InterPro" id="IPR008906">
    <property type="entry name" value="HATC_C_dom"/>
</dbReference>
<dbReference type="InterPro" id="IPR055298">
    <property type="entry name" value="AtLOH3-like"/>
</dbReference>